<dbReference type="AlphaFoldDB" id="A0A2T3IL07"/>
<dbReference type="OrthoDB" id="326501at2"/>
<accession>A0A2T3IL07</accession>
<feature type="domain" description="N-acetyltransferase" evidence="1">
    <location>
        <begin position="15"/>
        <end position="174"/>
    </location>
</feature>
<proteinExistence type="predicted"/>
<dbReference type="PANTHER" id="PTHR43415:SF3">
    <property type="entry name" value="GNAT-FAMILY ACETYLTRANSFERASE"/>
    <property type="match status" value="1"/>
</dbReference>
<evidence type="ECO:0000313" key="2">
    <source>
        <dbReference type="EMBL" id="PSU29042.1"/>
    </source>
</evidence>
<dbReference type="Gene3D" id="3.40.630.30">
    <property type="match status" value="1"/>
</dbReference>
<protein>
    <submittedName>
        <fullName evidence="2">GNAT family N-acetyltransferase</fullName>
    </submittedName>
</protein>
<dbReference type="Pfam" id="PF00583">
    <property type="entry name" value="Acetyltransf_1"/>
    <property type="match status" value="1"/>
</dbReference>
<reference evidence="2 3" key="1">
    <citation type="submission" date="2018-03" db="EMBL/GenBank/DDBJ databases">
        <title>Whole genome sequencing of Histamine producing bacteria.</title>
        <authorList>
            <person name="Butler K."/>
        </authorList>
    </citation>
    <scope>NUCLEOTIDE SEQUENCE [LARGE SCALE GENOMIC DNA]</scope>
    <source>
        <strain evidence="2 3">JCM 13586</strain>
    </source>
</reference>
<dbReference type="PANTHER" id="PTHR43415">
    <property type="entry name" value="SPERMIDINE N(1)-ACETYLTRANSFERASE"/>
    <property type="match status" value="1"/>
</dbReference>
<dbReference type="PROSITE" id="PS51186">
    <property type="entry name" value="GNAT"/>
    <property type="match status" value="1"/>
</dbReference>
<gene>
    <name evidence="2" type="ORF">C9I99_25270</name>
</gene>
<keyword evidence="2" id="KW-0808">Transferase</keyword>
<evidence type="ECO:0000313" key="3">
    <source>
        <dbReference type="Proteomes" id="UP000241222"/>
    </source>
</evidence>
<organism evidence="2 3">
    <name type="scientific">Photobacterium lutimaris</name>
    <dbReference type="NCBI Taxonomy" id="388278"/>
    <lineage>
        <taxon>Bacteria</taxon>
        <taxon>Pseudomonadati</taxon>
        <taxon>Pseudomonadota</taxon>
        <taxon>Gammaproteobacteria</taxon>
        <taxon>Vibrionales</taxon>
        <taxon>Vibrionaceae</taxon>
        <taxon>Photobacterium</taxon>
    </lineage>
</organism>
<dbReference type="SUPFAM" id="SSF55729">
    <property type="entry name" value="Acyl-CoA N-acyltransferases (Nat)"/>
    <property type="match status" value="1"/>
</dbReference>
<name>A0A2T3IL07_9GAMM</name>
<dbReference type="InterPro" id="IPR000182">
    <property type="entry name" value="GNAT_dom"/>
</dbReference>
<comment type="caution">
    <text evidence="2">The sequence shown here is derived from an EMBL/GenBank/DDBJ whole genome shotgun (WGS) entry which is preliminary data.</text>
</comment>
<sequence>MVVKSMPFVIKRKVMRLIPFEEKDATLLISWLPDRASSLLWGGRVYDWPIRPMQIVERQKKPEVMSFIMVDSEGMKVGFIEILKVTNEEYRLCRVIISSAIGKGNGYGKKLVKLAVSYVRDNFMAKQVTLAVFERNERAVYCYKSVGFTLVSRDVNARVFDGCSWPLLQMKIAL</sequence>
<dbReference type="GO" id="GO:0016747">
    <property type="term" value="F:acyltransferase activity, transferring groups other than amino-acyl groups"/>
    <property type="evidence" value="ECO:0007669"/>
    <property type="project" value="InterPro"/>
</dbReference>
<evidence type="ECO:0000259" key="1">
    <source>
        <dbReference type="PROSITE" id="PS51186"/>
    </source>
</evidence>
<dbReference type="InterPro" id="IPR016181">
    <property type="entry name" value="Acyl_CoA_acyltransferase"/>
</dbReference>
<dbReference type="Proteomes" id="UP000241222">
    <property type="component" value="Unassembled WGS sequence"/>
</dbReference>
<keyword evidence="3" id="KW-1185">Reference proteome</keyword>
<dbReference type="EMBL" id="PYMH01000021">
    <property type="protein sequence ID" value="PSU29042.1"/>
    <property type="molecule type" value="Genomic_DNA"/>
</dbReference>